<dbReference type="Gene3D" id="2.150.10.10">
    <property type="entry name" value="Serralysin-like metalloprotease, C-terminal"/>
    <property type="match status" value="4"/>
</dbReference>
<dbReference type="RefSeq" id="WP_039104953.1">
    <property type="nucleotide sequence ID" value="NZ_CP009056.1"/>
</dbReference>
<evidence type="ECO:0000256" key="6">
    <source>
        <dbReference type="ARBA" id="ARBA00023136"/>
    </source>
</evidence>
<feature type="domain" description="Haemolysin-type calcium binding-related" evidence="7">
    <location>
        <begin position="1474"/>
        <end position="1514"/>
    </location>
</feature>
<dbReference type="GO" id="GO:0016020">
    <property type="term" value="C:membrane"/>
    <property type="evidence" value="ECO:0007669"/>
    <property type="project" value="UniProtKB-SubCell"/>
</dbReference>
<dbReference type="PANTHER" id="PTHR39431:SF1">
    <property type="entry name" value="FRPA_C-RELATED PROTEIN"/>
    <property type="match status" value="1"/>
</dbReference>
<dbReference type="Proteomes" id="UP000030901">
    <property type="component" value="Chromosome"/>
</dbReference>
<dbReference type="GO" id="GO:0005576">
    <property type="term" value="C:extracellular region"/>
    <property type="evidence" value="ECO:0007669"/>
    <property type="project" value="InterPro"/>
</dbReference>
<dbReference type="Pfam" id="PF00353">
    <property type="entry name" value="HemolysinCabind"/>
    <property type="match status" value="4"/>
</dbReference>
<dbReference type="KEGG" id="fpp:FPB0191_01429"/>
<evidence type="ECO:0000313" key="9">
    <source>
        <dbReference type="Proteomes" id="UP000030901"/>
    </source>
</evidence>
<protein>
    <submittedName>
        <fullName evidence="8">RTX toxin</fullName>
    </submittedName>
</protein>
<feature type="domain" description="Haemolysin-type calcium binding-related" evidence="7">
    <location>
        <begin position="1728"/>
        <end position="1771"/>
    </location>
</feature>
<reference evidence="8 9" key="1">
    <citation type="journal article" date="2014" name="Appl. Environ. Microbiol.">
        <title>Gut symbionts from distinct hosts exhibit genotoxic activity via divergent colibactin biosynthetic pathways.</title>
        <authorList>
            <person name="Engel P."/>
            <person name="Vizcaino M.I."/>
            <person name="Crawford J.M."/>
        </authorList>
    </citation>
    <scope>NUCLEOTIDE SEQUENCE [LARGE SCALE GENOMIC DNA]</scope>
    <source>
        <strain evidence="8 9">PEB0191</strain>
    </source>
</reference>
<dbReference type="InterPro" id="IPR001343">
    <property type="entry name" value="Hemolysn_Ca-bd"/>
</dbReference>
<name>A0A0A7S1A5_FRIPE</name>
<feature type="domain" description="Haemolysin-type calcium binding-related" evidence="7">
    <location>
        <begin position="1081"/>
        <end position="1122"/>
    </location>
</feature>
<evidence type="ECO:0000256" key="5">
    <source>
        <dbReference type="ARBA" id="ARBA00023026"/>
    </source>
</evidence>
<feature type="domain" description="Haemolysin-type calcium binding-related" evidence="7">
    <location>
        <begin position="1219"/>
        <end position="1259"/>
    </location>
</feature>
<gene>
    <name evidence="8" type="ORF">FPB0191_01429</name>
</gene>
<comment type="subcellular location">
    <subcellularLocation>
        <location evidence="1">Membrane</location>
    </subcellularLocation>
</comment>
<feature type="domain" description="Haemolysin-type calcium binding-related" evidence="7">
    <location>
        <begin position="1336"/>
        <end position="1377"/>
    </location>
</feature>
<dbReference type="OrthoDB" id="1676884at2"/>
<keyword evidence="5" id="KW-0843">Virulence</keyword>
<dbReference type="InterPro" id="IPR003995">
    <property type="entry name" value="RTX_toxin_determinant-A"/>
</dbReference>
<dbReference type="GO" id="GO:0090729">
    <property type="term" value="F:toxin activity"/>
    <property type="evidence" value="ECO:0007669"/>
    <property type="project" value="UniProtKB-KW"/>
</dbReference>
<feature type="domain" description="Haemolysin-type calcium binding-related" evidence="7">
    <location>
        <begin position="964"/>
        <end position="1004"/>
    </location>
</feature>
<evidence type="ECO:0000256" key="1">
    <source>
        <dbReference type="ARBA" id="ARBA00004370"/>
    </source>
</evidence>
<dbReference type="Pfam" id="PF06594">
    <property type="entry name" value="HCBP_related"/>
    <property type="match status" value="6"/>
</dbReference>
<dbReference type="PANTHER" id="PTHR39431">
    <property type="entry name" value="FRPA/C-RELATED PROTEIN"/>
    <property type="match status" value="1"/>
</dbReference>
<evidence type="ECO:0000256" key="3">
    <source>
        <dbReference type="ARBA" id="ARBA00022737"/>
    </source>
</evidence>
<keyword evidence="9" id="KW-1185">Reference proteome</keyword>
<dbReference type="PRINTS" id="PR01488">
    <property type="entry name" value="RTXTOXINA"/>
</dbReference>
<keyword evidence="2" id="KW-0800">Toxin</keyword>
<keyword evidence="6" id="KW-0472">Membrane</keyword>
<evidence type="ECO:0000313" key="8">
    <source>
        <dbReference type="EMBL" id="AJA45248.1"/>
    </source>
</evidence>
<dbReference type="PROSITE" id="PS00330">
    <property type="entry name" value="HEMOLYSIN_CALCIUM"/>
    <property type="match status" value="8"/>
</dbReference>
<dbReference type="GO" id="GO:0005509">
    <property type="term" value="F:calcium ion binding"/>
    <property type="evidence" value="ECO:0007669"/>
    <property type="project" value="InterPro"/>
</dbReference>
<dbReference type="HOGENOM" id="CLU_244022_0_0_6"/>
<keyword evidence="3" id="KW-0677">Repeat</keyword>
<dbReference type="InterPro" id="IPR011049">
    <property type="entry name" value="Serralysin-like_metalloprot_C"/>
</dbReference>
<organism evidence="8 9">
    <name type="scientific">Frischella perrara</name>
    <dbReference type="NCBI Taxonomy" id="1267021"/>
    <lineage>
        <taxon>Bacteria</taxon>
        <taxon>Pseudomonadati</taxon>
        <taxon>Pseudomonadota</taxon>
        <taxon>Gammaproteobacteria</taxon>
        <taxon>Orbales</taxon>
        <taxon>Orbaceae</taxon>
        <taxon>Frischella</taxon>
    </lineage>
</organism>
<dbReference type="EMBL" id="CP009056">
    <property type="protein sequence ID" value="AJA45248.1"/>
    <property type="molecule type" value="Genomic_DNA"/>
</dbReference>
<dbReference type="STRING" id="1267021.FPB0191_01429"/>
<evidence type="ECO:0000259" key="7">
    <source>
        <dbReference type="Pfam" id="PF06594"/>
    </source>
</evidence>
<accession>A0A0A7S1A5</accession>
<keyword evidence="4" id="KW-0106">Calcium</keyword>
<dbReference type="SUPFAM" id="SSF51120">
    <property type="entry name" value="beta-Roll"/>
    <property type="match status" value="7"/>
</dbReference>
<dbReference type="PRINTS" id="PR00313">
    <property type="entry name" value="CABNDNGRPT"/>
</dbReference>
<evidence type="ECO:0000256" key="4">
    <source>
        <dbReference type="ARBA" id="ARBA00022837"/>
    </source>
</evidence>
<dbReference type="InterPro" id="IPR010566">
    <property type="entry name" value="Haemolys_ca-bd"/>
</dbReference>
<proteinExistence type="predicted"/>
<dbReference type="InterPro" id="IPR018511">
    <property type="entry name" value="Hemolysin-typ_Ca-bd_CS"/>
</dbReference>
<evidence type="ECO:0000256" key="2">
    <source>
        <dbReference type="ARBA" id="ARBA00022656"/>
    </source>
</evidence>
<sequence length="1834" mass="202044">MAGLTQAEAEKNLSGIKDAKGLRNLINQLDVSTHGSKTVLYSDIVNDTQSKNIIKKLQKDSNYRIIDNTEAAKFLNTANQEGSPLNKKLRAIFGSNGKKLSNQAIEFLYGSQLNGARQNNGAWDVVANNFDKGAKGDVCVIGSMDSKSIFAQTELPALMKNPNVIRINGIDKSILKPLENNGLEHIRNAATMRDAIRNSTSNNKNWGKFKLNNNSLNKLKELYDNSDSPTRKSLQDTADLIANSPVNKLANKLPVIAYVWTGIGLAGAAAEIQTAMDRGDIDEAKAILLEWGAKEINGTKLSTLFETFSVGSSTTTVGEQSFVTASIGLGMGIGAGLLSDSIINYFTVLLIDNNRYGLIQFWDKLKDYFYHTAKPISGPIPTLYPSIPGASKTAFSPIILDLDRDGIETISKNNNIHFDLNANQFAENTGWVGSDDGLLVLDLNNNGIIDNGRELFGEHTLLKDGSLAKNGYQALAEYDENGDGVIDKKDSIWQKLKVWQDKNSNGYTDENELISLEKAGISAISTKYSKSDYTDSNGNEYRLIGEITYTDGKKGQSTDVWFATNQANTIYTGDKHYIEGIENYPSIRGFGNLINLSYALSQNNKLKNLLDKFIANPITTDIQDVVDDIIFSWANVSQIDPNSRGIFDARKLSVLEIITGEKYTNIYYGDKTPPVEGYATDLLLAEYNKFKHYVTANLLAQTEFKQEFKLLKIDINDNKEPFIDFSQLENYLNSNKKNNDVRSLLLQEVIDGYLTYNSNDKYYQSIKDNLGQNTLLGDNFYLFGLSGHTTVEDTSGRDKLLFMNNIKAKDIIFSRQGANITVKSINGNSSITFKNVFKDAKSVKSGINNDNVIEEFVFANGTKLTWDEVLKDHLKMVGSNGNDTLLGSSGNDILSGGKGNDFLSGGEGNDTYIFNLGDGHDTIDNQGQFKYVGFWSEEKSDVDIIRFGKGIRADMLRSARKNKDLIISIDKKNSITIKNWFSTGNEQLIARVDYFEFADGSQLGVKEWFDSNPIIISGTEQDETLLSSNYGDIYRFGYNSGHDQVTELGGSDKLEFLDGITLKDVRFARDGGDILITLNANSASSFRIKDIFSSPQSAASKINSDNVIEKFVFADGTKLTLDEVLKDHLKMVGSNGNDTLLGSSGNDILSGGKGNDFLSGGEGDDTYIFNLGDGHDTIDNQGQFKYVGFWGEEKSDVDIIRFGKGIRADMLRSARKNKDLIISIDKKNSITIKNWFSTGNEQLIARVDYFEFADGSQLGVKEWFNSNPIIISGTEQDETLLSSNYGDIYKFGYNSGHDQVTELGGSDKLKFLDGITLKDVRFARDGGDILITLNANSASSFRIKDIFSSPQSAASKINSDNVIEKFVFADGTKLTWDEVLKDHLKMVGSNGKDTLLGSSGNDILSGGKGNDFLSGGEGNDTYIFNLGDGHDTIDNQGQFKSVGFWSEEKSDVDIIRFGKGIRADMLRSARKNKDLIISIDKKNSITIKNWFSTGNEQLIARVDYFEFADGSQLGVKEWFNSNPIIISGTEQDETLLSSNYGDIYRFGYNSGHDQVTELGGSDKLEFLDGITLNDVRFSRDGGDILITLNANSASSFRIKDIFSRAQSATSDINSDNVIEKFVFADGKKLTWDKVLKDHLKMVGTKRNDTLLGGSGNDILSGGKGNDFLSGGAGNDTYIFNLGDGHDTIDNQGRSGYSGLDRVKLDVDTIRFGKGIRADMLRTTKKNDDLIISIDENSSITIKNWFSTSTDTRLQSRIDVFQFNDGSSWLAEDINAHINDGIPLPVFSSKTSLSNFSLMTQNISAFVASEDDSDVVTGDLMLANPQPHFGSSAKI</sequence>